<dbReference type="PANTHER" id="PTHR31084">
    <property type="entry name" value="ALPHA-L-FUCOSIDASE 2"/>
    <property type="match status" value="1"/>
</dbReference>
<dbReference type="Pfam" id="PF22124">
    <property type="entry name" value="Glyco_hydro_95_cat"/>
    <property type="match status" value="1"/>
</dbReference>
<feature type="domain" description="Alpha fucosidase A-like C-terminal" evidence="2">
    <location>
        <begin position="711"/>
        <end position="775"/>
    </location>
</feature>
<evidence type="ECO:0000259" key="2">
    <source>
        <dbReference type="Pfam" id="PF21307"/>
    </source>
</evidence>
<accession>A0A0A2M111</accession>
<dbReference type="InterPro" id="IPR054363">
    <property type="entry name" value="GH95_cat"/>
</dbReference>
<dbReference type="InterPro" id="IPR027414">
    <property type="entry name" value="GH95_N_dom"/>
</dbReference>
<reference evidence="4 5" key="1">
    <citation type="submission" date="2013-09" db="EMBL/GenBank/DDBJ databases">
        <authorList>
            <person name="Zeng Z."/>
            <person name="Chen C."/>
        </authorList>
    </citation>
    <scope>NUCLEOTIDE SEQUENCE [LARGE SCALE GENOMIC DNA]</scope>
    <source>
        <strain evidence="4 5">WB 3.3-2</strain>
    </source>
</reference>
<feature type="domain" description="Glycosyl hydrolase family 95 catalytic" evidence="3">
    <location>
        <begin position="295"/>
        <end position="709"/>
    </location>
</feature>
<dbReference type="InterPro" id="IPR008928">
    <property type="entry name" value="6-hairpin_glycosidase_sf"/>
</dbReference>
<evidence type="ECO:0000259" key="3">
    <source>
        <dbReference type="Pfam" id="PF22124"/>
    </source>
</evidence>
<dbReference type="AlphaFoldDB" id="A0A0A2M111"/>
<dbReference type="PANTHER" id="PTHR31084:SF0">
    <property type="entry name" value="ALPHA-L-FUCOSIDASE 2"/>
    <property type="match status" value="1"/>
</dbReference>
<keyword evidence="4" id="KW-0378">Hydrolase</keyword>
<proteinExistence type="predicted"/>
<dbReference type="InterPro" id="IPR016518">
    <property type="entry name" value="Alpha-L-fucosidase"/>
</dbReference>
<dbReference type="InterPro" id="IPR012341">
    <property type="entry name" value="6hp_glycosidase-like_sf"/>
</dbReference>
<dbReference type="GO" id="GO:0004560">
    <property type="term" value="F:alpha-L-fucosidase activity"/>
    <property type="evidence" value="ECO:0007669"/>
    <property type="project" value="InterPro"/>
</dbReference>
<comment type="caution">
    <text evidence="4">The sequence shown here is derived from an EMBL/GenBank/DDBJ whole genome shotgun (WGS) entry which is preliminary data.</text>
</comment>
<sequence>MNTIKHILKLLLLLPVLGFSQTNPLELWYTKPAAVWEETLPLGNGRLGLMPDGGVTTEKLVLNDITLWSGSPQDANNYNAYTSLPKIKELLLAGKNVEAEKLVNKNFICTGPGSGSGNGANVQFGCYQVLGNLNLNFDYGKLAKEIKYSNYKRHLNLQTAVAATQFTVNGVTYTREYFAGFSDDVLAVKLTSNKKGALNFTMQLDRPERFETVISKDNSLVMSGALNDGKGGNGMKYKTVVKTQLKDGKLSSGNKTLTVSNATEVIIYVASGTDFKDKNFERTVDNTLATALSKKYDSLKNSHIINYQKLFNRVSVSLGESTKNTLPTNERLDAFTKKPDEDNTLSVLFFQFGRYLAISSTRAGLLPPNLQGLWANQVQTPWNGDYHLDVNIQMNLWPLEVANLGELNLPLKDLMKNMVPYGEKTAKAYYNAEGWIAHVITNVWGYTEPGESASWGSAKAGSGWMCNNLWQHYLFSNDNKYLAEIYPIIKGSAQFYNSMLTIEPETGWLVTSPSVSPENSFYLPDGQVSHVCMGPTIDNQIVRELFNNVITASQTLGLDADLRNQLQHKLAQLPPPGVVSPDGRVQEWLKPYKEPEPTHRHVSHLYGLYPASLITPEATPQLAEAAKKTLEVRGDDGPSWSIAYKQLFWARLKDGERANKLLKTILRPTLATDINYGAGGGVYPNLLSAGPPFQIDGNFGATAGFGEMLVQSHAGFIELLPAIPAAWAKYGSVKGLKAQGGFTLNFDWKEGKITKFEVLSVSSEKVKVKINGELKEVTSKKI</sequence>
<dbReference type="OrthoDB" id="9802600at2"/>
<evidence type="ECO:0000313" key="5">
    <source>
        <dbReference type="Proteomes" id="UP000030152"/>
    </source>
</evidence>
<dbReference type="InterPro" id="IPR049053">
    <property type="entry name" value="AFCA-like_C"/>
</dbReference>
<keyword evidence="5" id="KW-1185">Reference proteome</keyword>
<dbReference type="Gene3D" id="1.50.10.10">
    <property type="match status" value="1"/>
</dbReference>
<dbReference type="eggNOG" id="COG1554">
    <property type="taxonomic scope" value="Bacteria"/>
</dbReference>
<dbReference type="EMBL" id="JRLX01000024">
    <property type="protein sequence ID" value="KGO85286.1"/>
    <property type="molecule type" value="Genomic_DNA"/>
</dbReference>
<gene>
    <name evidence="4" type="ORF">Q765_16825</name>
</gene>
<dbReference type="Proteomes" id="UP000030152">
    <property type="component" value="Unassembled WGS sequence"/>
</dbReference>
<protein>
    <submittedName>
        <fullName evidence="4">Glycoside hydrolase</fullName>
    </submittedName>
</protein>
<evidence type="ECO:0000259" key="1">
    <source>
        <dbReference type="Pfam" id="PF14498"/>
    </source>
</evidence>
<organism evidence="4 5">
    <name type="scientific">Flavobacterium rivuli WB 3.3-2 = DSM 21788</name>
    <dbReference type="NCBI Taxonomy" id="1121895"/>
    <lineage>
        <taxon>Bacteria</taxon>
        <taxon>Pseudomonadati</taxon>
        <taxon>Bacteroidota</taxon>
        <taxon>Flavobacteriia</taxon>
        <taxon>Flavobacteriales</taxon>
        <taxon>Flavobacteriaceae</taxon>
        <taxon>Flavobacterium</taxon>
    </lineage>
</organism>
<dbReference type="PIRSF" id="PIRSF007663">
    <property type="entry name" value="UCP007663"/>
    <property type="match status" value="1"/>
</dbReference>
<dbReference type="GO" id="GO:0005975">
    <property type="term" value="P:carbohydrate metabolic process"/>
    <property type="evidence" value="ECO:0007669"/>
    <property type="project" value="InterPro"/>
</dbReference>
<dbReference type="SUPFAM" id="SSF48208">
    <property type="entry name" value="Six-hairpin glycosidases"/>
    <property type="match status" value="1"/>
</dbReference>
<evidence type="ECO:0000313" key="4">
    <source>
        <dbReference type="EMBL" id="KGO85286.1"/>
    </source>
</evidence>
<dbReference type="Pfam" id="PF14498">
    <property type="entry name" value="Glyco_hyd_65N_2"/>
    <property type="match status" value="1"/>
</dbReference>
<dbReference type="RefSeq" id="WP_020214290.1">
    <property type="nucleotide sequence ID" value="NZ_JRLX01000024.1"/>
</dbReference>
<dbReference type="Pfam" id="PF21307">
    <property type="entry name" value="Glyco_hydro_95_C"/>
    <property type="match status" value="1"/>
</dbReference>
<feature type="domain" description="Glycosyl hydrolase family 95 N-terminal" evidence="1">
    <location>
        <begin position="27"/>
        <end position="277"/>
    </location>
</feature>
<dbReference type="STRING" id="1121895.GCA_000378485_03127"/>
<name>A0A0A2M111_9FLAO</name>